<dbReference type="PROSITE" id="PS51257">
    <property type="entry name" value="PROKAR_LIPOPROTEIN"/>
    <property type="match status" value="1"/>
</dbReference>
<name>A0A7M3MGE7_9BACT</name>
<dbReference type="Pfam" id="PF13432">
    <property type="entry name" value="TPR_16"/>
    <property type="match status" value="1"/>
</dbReference>
<feature type="region of interest" description="Disordered" evidence="2">
    <location>
        <begin position="83"/>
        <end position="107"/>
    </location>
</feature>
<keyword evidence="1" id="KW-0175">Coiled coil</keyword>
<keyword evidence="3" id="KW-0732">Signal</keyword>
<feature type="signal peptide" evidence="3">
    <location>
        <begin position="1"/>
        <end position="21"/>
    </location>
</feature>
<dbReference type="Pfam" id="PF13174">
    <property type="entry name" value="TPR_6"/>
    <property type="match status" value="1"/>
</dbReference>
<dbReference type="InterPro" id="IPR014162">
    <property type="entry name" value="CpoB_C"/>
</dbReference>
<evidence type="ECO:0000256" key="1">
    <source>
        <dbReference type="SAM" id="Coils"/>
    </source>
</evidence>
<protein>
    <submittedName>
        <fullName evidence="4">Tol-pal system protein YbgF</fullName>
    </submittedName>
</protein>
<feature type="coiled-coil region" evidence="1">
    <location>
        <begin position="55"/>
        <end position="82"/>
    </location>
</feature>
<evidence type="ECO:0000256" key="2">
    <source>
        <dbReference type="SAM" id="MobiDB-lite"/>
    </source>
</evidence>
<dbReference type="Proteomes" id="UP000448292">
    <property type="component" value="Unassembled WGS sequence"/>
</dbReference>
<dbReference type="AlphaFoldDB" id="A0A7M3MGE7"/>
<dbReference type="SUPFAM" id="SSF48452">
    <property type="entry name" value="TPR-like"/>
    <property type="match status" value="1"/>
</dbReference>
<reference evidence="4 5" key="1">
    <citation type="submission" date="2018-06" db="EMBL/GenBank/DDBJ databases">
        <title>Complete genome of Desulfovibrio indonesiensis P37SLT.</title>
        <authorList>
            <person name="Crispim J.S."/>
            <person name="Vidigal P.M.P."/>
            <person name="Silva L.C.F."/>
            <person name="Laguardia C.N."/>
            <person name="Araujo L.C."/>
            <person name="Dias R.S."/>
            <person name="Sousa M.P."/>
            <person name="Paula S.O."/>
            <person name="Silva C."/>
        </authorList>
    </citation>
    <scope>NUCLEOTIDE SEQUENCE [LARGE SCALE GENOMIC DNA]</scope>
    <source>
        <strain evidence="4 5">P37SLT</strain>
    </source>
</reference>
<dbReference type="InterPro" id="IPR019734">
    <property type="entry name" value="TPR_rpt"/>
</dbReference>
<dbReference type="EMBL" id="QMIE01000004">
    <property type="protein sequence ID" value="TVM18394.1"/>
    <property type="molecule type" value="Genomic_DNA"/>
</dbReference>
<evidence type="ECO:0000256" key="3">
    <source>
        <dbReference type="SAM" id="SignalP"/>
    </source>
</evidence>
<dbReference type="Gene3D" id="1.25.40.10">
    <property type="entry name" value="Tetratricopeptide repeat domain"/>
    <property type="match status" value="1"/>
</dbReference>
<feature type="chain" id="PRO_5039893713" evidence="3">
    <location>
        <begin position="22"/>
        <end position="278"/>
    </location>
</feature>
<dbReference type="InterPro" id="IPR034706">
    <property type="entry name" value="CpoB"/>
</dbReference>
<dbReference type="OrthoDB" id="13540at2"/>
<accession>A0A7M3MGE7</accession>
<organism evidence="4 5">
    <name type="scientific">Oceanidesulfovibrio indonesiensis</name>
    <dbReference type="NCBI Taxonomy" id="54767"/>
    <lineage>
        <taxon>Bacteria</taxon>
        <taxon>Pseudomonadati</taxon>
        <taxon>Thermodesulfobacteriota</taxon>
        <taxon>Desulfovibrionia</taxon>
        <taxon>Desulfovibrionales</taxon>
        <taxon>Desulfovibrionaceae</taxon>
        <taxon>Oceanidesulfovibrio</taxon>
    </lineage>
</organism>
<comment type="caution">
    <text evidence="4">The sequence shown here is derived from an EMBL/GenBank/DDBJ whole genome shotgun (WGS) entry which is preliminary data.</text>
</comment>
<evidence type="ECO:0000313" key="5">
    <source>
        <dbReference type="Proteomes" id="UP000448292"/>
    </source>
</evidence>
<keyword evidence="5" id="KW-1185">Reference proteome</keyword>
<sequence>MRNLMKRISLRFIGLAVLGFAATACVSQQNFNALQQRVSQHEQRLGSVEQIRPNQANLSAELDSLRSQMADIRGRMDELERRFIRPSTSSLPPYSEQPDTMQQDRMARAQIPADEYQRPQDPSATDEALADLGMTGSQAAELGASEAAVPSQPSDPAQQLYDEALAQFKARNYENAQLMWADFVKNNPRHDLVPNALFWQGEAYYQMQQYPQAILAYQDVIAKHEGSSKYPAALLKQGISFITIGKEQAGKLQLNELIRKFPDSPEAQRARDFLKNPG</sequence>
<gene>
    <name evidence="4" type="primary">ygbF</name>
    <name evidence="4" type="ORF">DPQ33_06495</name>
</gene>
<evidence type="ECO:0000313" key="4">
    <source>
        <dbReference type="EMBL" id="TVM18394.1"/>
    </source>
</evidence>
<feature type="compositionally biased region" description="Polar residues" evidence="2">
    <location>
        <begin position="86"/>
        <end position="103"/>
    </location>
</feature>
<dbReference type="InterPro" id="IPR011990">
    <property type="entry name" value="TPR-like_helical_dom_sf"/>
</dbReference>
<dbReference type="HAMAP" id="MF_02066">
    <property type="entry name" value="CpoB"/>
    <property type="match status" value="1"/>
</dbReference>
<proteinExistence type="inferred from homology"/>
<dbReference type="NCBIfam" id="TIGR02795">
    <property type="entry name" value="tol_pal_ybgF"/>
    <property type="match status" value="1"/>
</dbReference>
<dbReference type="GO" id="GO:0051301">
    <property type="term" value="P:cell division"/>
    <property type="evidence" value="ECO:0007669"/>
    <property type="project" value="InterPro"/>
</dbReference>